<keyword evidence="3" id="KW-0732">Signal</keyword>
<dbReference type="CDD" id="cd00037">
    <property type="entry name" value="CLECT"/>
    <property type="match status" value="1"/>
</dbReference>
<keyword evidence="4" id="KW-0325">Glycoprotein</keyword>
<evidence type="ECO:0000313" key="7">
    <source>
        <dbReference type="EMBL" id="RMX47380.1"/>
    </source>
</evidence>
<dbReference type="SUPFAM" id="SSF56436">
    <property type="entry name" value="C-type lectin-like"/>
    <property type="match status" value="1"/>
</dbReference>
<dbReference type="PANTHER" id="PTHR11475:SF4">
    <property type="entry name" value="CHORION PEROXIDASE"/>
    <property type="match status" value="1"/>
</dbReference>
<dbReference type="Pfam" id="PF03098">
    <property type="entry name" value="An_peroxidase"/>
    <property type="match status" value="1"/>
</dbReference>
<dbReference type="PANTHER" id="PTHR11475">
    <property type="entry name" value="OXIDASE/PEROXIDASE"/>
    <property type="match status" value="1"/>
</dbReference>
<dbReference type="GO" id="GO:0006979">
    <property type="term" value="P:response to oxidative stress"/>
    <property type="evidence" value="ECO:0007669"/>
    <property type="project" value="InterPro"/>
</dbReference>
<dbReference type="CDD" id="cd09823">
    <property type="entry name" value="peroxinectin_like"/>
    <property type="match status" value="1"/>
</dbReference>
<name>A0A3M6U148_POCDA</name>
<feature type="binding site" description="axial binding residue" evidence="5">
    <location>
        <position position="427"/>
    </location>
    <ligand>
        <name>heme b</name>
        <dbReference type="ChEBI" id="CHEBI:60344"/>
    </ligand>
    <ligandPart>
        <name>Fe</name>
        <dbReference type="ChEBI" id="CHEBI:18248"/>
    </ligandPart>
</feature>
<dbReference type="SUPFAM" id="SSF48113">
    <property type="entry name" value="Heme-dependent peroxidases"/>
    <property type="match status" value="1"/>
</dbReference>
<dbReference type="PRINTS" id="PR00457">
    <property type="entry name" value="ANPEROXIDASE"/>
</dbReference>
<dbReference type="GO" id="GO:0004601">
    <property type="term" value="F:peroxidase activity"/>
    <property type="evidence" value="ECO:0007669"/>
    <property type="project" value="InterPro"/>
</dbReference>
<dbReference type="AlphaFoldDB" id="A0A3M6U148"/>
<evidence type="ECO:0000313" key="8">
    <source>
        <dbReference type="Proteomes" id="UP000275408"/>
    </source>
</evidence>
<evidence type="ECO:0000256" key="5">
    <source>
        <dbReference type="PIRSR" id="PIRSR619791-2"/>
    </source>
</evidence>
<reference evidence="7 8" key="1">
    <citation type="journal article" date="2018" name="Sci. Rep.">
        <title>Comparative analysis of the Pocillopora damicornis genome highlights role of immune system in coral evolution.</title>
        <authorList>
            <person name="Cunning R."/>
            <person name="Bay R.A."/>
            <person name="Gillette P."/>
            <person name="Baker A.C."/>
            <person name="Traylor-Knowles N."/>
        </authorList>
    </citation>
    <scope>NUCLEOTIDE SEQUENCE [LARGE SCALE GENOMIC DNA]</scope>
    <source>
        <strain evidence="7">RSMAS</strain>
        <tissue evidence="7">Whole animal</tissue>
    </source>
</reference>
<dbReference type="InterPro" id="IPR037120">
    <property type="entry name" value="Haem_peroxidase_sf_animal"/>
</dbReference>
<dbReference type="InterPro" id="IPR019791">
    <property type="entry name" value="Haem_peroxidase_animal"/>
</dbReference>
<dbReference type="FunFam" id="1.10.640.10:FF:000003">
    <property type="entry name" value="chorion peroxidase"/>
    <property type="match status" value="1"/>
</dbReference>
<dbReference type="PROSITE" id="PS50041">
    <property type="entry name" value="C_TYPE_LECTIN_2"/>
    <property type="match status" value="1"/>
</dbReference>
<dbReference type="Pfam" id="PF00059">
    <property type="entry name" value="Lectin_C"/>
    <property type="match status" value="1"/>
</dbReference>
<dbReference type="GO" id="GO:0005576">
    <property type="term" value="C:extracellular region"/>
    <property type="evidence" value="ECO:0007669"/>
    <property type="project" value="UniProtKB-SubCell"/>
</dbReference>
<evidence type="ECO:0000259" key="6">
    <source>
        <dbReference type="PROSITE" id="PS50041"/>
    </source>
</evidence>
<gene>
    <name evidence="7" type="ORF">pdam_00018749</name>
</gene>
<organism evidence="7 8">
    <name type="scientific">Pocillopora damicornis</name>
    <name type="common">Cauliflower coral</name>
    <name type="synonym">Millepora damicornis</name>
    <dbReference type="NCBI Taxonomy" id="46731"/>
    <lineage>
        <taxon>Eukaryota</taxon>
        <taxon>Metazoa</taxon>
        <taxon>Cnidaria</taxon>
        <taxon>Anthozoa</taxon>
        <taxon>Hexacorallia</taxon>
        <taxon>Scleractinia</taxon>
        <taxon>Astrocoeniina</taxon>
        <taxon>Pocilloporidae</taxon>
        <taxon>Pocillopora</taxon>
    </lineage>
</organism>
<keyword evidence="5" id="KW-0479">Metal-binding</keyword>
<evidence type="ECO:0000256" key="1">
    <source>
        <dbReference type="ARBA" id="ARBA00004613"/>
    </source>
</evidence>
<keyword evidence="8" id="KW-1185">Reference proteome</keyword>
<dbReference type="SMART" id="SM00034">
    <property type="entry name" value="CLECT"/>
    <property type="match status" value="1"/>
</dbReference>
<feature type="domain" description="C-type lectin" evidence="6">
    <location>
        <begin position="703"/>
        <end position="832"/>
    </location>
</feature>
<dbReference type="GO" id="GO:0020037">
    <property type="term" value="F:heme binding"/>
    <property type="evidence" value="ECO:0007669"/>
    <property type="project" value="InterPro"/>
</dbReference>
<dbReference type="Gene3D" id="1.10.640.10">
    <property type="entry name" value="Haem peroxidase domain superfamily, animal type"/>
    <property type="match status" value="1"/>
</dbReference>
<sequence length="844" mass="95264">CATAKLRPHARVRVFKKFYLSTPATLRQGVLRRRHTQVVEQEATQTFIARVLLLFAALEVRCSSYVMQSSPQQDLADTLLLPNCNRLNARQNCIRGSLFRTFDGTCNNLCNITNGAAGSSFLRLDRLDPPNTFQQPGNLPRVKSVTGGFLRNARNISRIVFKNTDANVNNTAPNFTHVTMTWGQFLDHDLTLTRLVPGIECGVNNAPCEDQEGCTNIDILEGDELLNNKSARCIPLRRAKQNNEGEQMNDITAYIDASQVYGSDKETAESLRDQEDRRFLDVTPVAKAAVRQCGLLPDAEKDAFCRSPNPKDKPCYRAGDERVNENQALMAMHTLWVREHNRIAKKLIELNPKWEVEKVFQVTRKIVAAQLQHITYNEWLKVLFSDSVLEREGLLLEPPGKFFMGYNASINAGILNHFGTAVLRVGHTLIRSSFGLITNSRVRRSSKLIYRGRTAVDFFNPAPLLLGLKVNLIGEILYGLVNELAQLPDKNFVDVIRERVIIEGPTIDGIVGDLPAINIHRGRDHGLQTFVKFREICGAGPSNNFGQLRNTINRPEIMKLRQAYENAKDIDLFVGGILEFPTLGSVLGFTFTCLMTKQFRHLRHGDRFWYERNDPIAAFTLPQLEEIRKTSLSRVYCDNTDNVIFIQKNAFKLRTGNNGDNPVIDCDFIPRVNLEVFGEEEEPIDELPGMPIVQDCPQDFVPFRGGCIRFFLTPTITFEAARSFCMSFKTKDNKLGDLIEIRSLEENAEVVYLAPDNGQRYYIGVTDLEEEGVFRLNGDTNPAPFLNFPPGFPQDLITEEQRDCVVLATHPDTTFSLWYTVPCTNSWAFICECEGPCFQSTVAV</sequence>
<dbReference type="InterPro" id="IPR016187">
    <property type="entry name" value="CTDL_fold"/>
</dbReference>
<dbReference type="EMBL" id="RCHS01002423">
    <property type="protein sequence ID" value="RMX47380.1"/>
    <property type="molecule type" value="Genomic_DNA"/>
</dbReference>
<proteinExistence type="predicted"/>
<evidence type="ECO:0000256" key="3">
    <source>
        <dbReference type="ARBA" id="ARBA00022729"/>
    </source>
</evidence>
<dbReference type="OrthoDB" id="823504at2759"/>
<keyword evidence="5" id="KW-0408">Iron</keyword>
<dbReference type="InterPro" id="IPR010255">
    <property type="entry name" value="Haem_peroxidase_sf"/>
</dbReference>
<comment type="caution">
    <text evidence="7">The sequence shown here is derived from an EMBL/GenBank/DDBJ whole genome shotgun (WGS) entry which is preliminary data.</text>
</comment>
<protein>
    <recommendedName>
        <fullName evidence="6">C-type lectin domain-containing protein</fullName>
    </recommendedName>
</protein>
<accession>A0A3M6U148</accession>
<dbReference type="GO" id="GO:0046872">
    <property type="term" value="F:metal ion binding"/>
    <property type="evidence" value="ECO:0007669"/>
    <property type="project" value="UniProtKB-KW"/>
</dbReference>
<keyword evidence="2" id="KW-0964">Secreted</keyword>
<dbReference type="InterPro" id="IPR016186">
    <property type="entry name" value="C-type_lectin-like/link_sf"/>
</dbReference>
<comment type="subcellular location">
    <subcellularLocation>
        <location evidence="1">Secreted</location>
    </subcellularLocation>
</comment>
<dbReference type="Proteomes" id="UP000275408">
    <property type="component" value="Unassembled WGS sequence"/>
</dbReference>
<feature type="non-terminal residue" evidence="7">
    <location>
        <position position="1"/>
    </location>
</feature>
<evidence type="ECO:0000256" key="4">
    <source>
        <dbReference type="ARBA" id="ARBA00023180"/>
    </source>
</evidence>
<dbReference type="PROSITE" id="PS50292">
    <property type="entry name" value="PEROXIDASE_3"/>
    <property type="match status" value="1"/>
</dbReference>
<dbReference type="InterPro" id="IPR001304">
    <property type="entry name" value="C-type_lectin-like"/>
</dbReference>
<keyword evidence="5" id="KW-0349">Heme</keyword>
<evidence type="ECO:0000256" key="2">
    <source>
        <dbReference type="ARBA" id="ARBA00022525"/>
    </source>
</evidence>
<dbReference type="Gene3D" id="3.10.100.10">
    <property type="entry name" value="Mannose-Binding Protein A, subunit A"/>
    <property type="match status" value="1"/>
</dbReference>